<feature type="compositionally biased region" description="Basic residues" evidence="5">
    <location>
        <begin position="1020"/>
        <end position="1035"/>
    </location>
</feature>
<proteinExistence type="predicted"/>
<gene>
    <name evidence="8" type="ORF">P3T76_004183</name>
</gene>
<feature type="domain" description="Hook C-terminal" evidence="6">
    <location>
        <begin position="166"/>
        <end position="501"/>
    </location>
</feature>
<evidence type="ECO:0000259" key="7">
    <source>
        <dbReference type="Pfam" id="PF19047"/>
    </source>
</evidence>
<feature type="region of interest" description="Disordered" evidence="5">
    <location>
        <begin position="962"/>
        <end position="1047"/>
    </location>
</feature>
<keyword evidence="2" id="KW-0963">Cytoplasm</keyword>
<feature type="coiled-coil region" evidence="4">
    <location>
        <begin position="728"/>
        <end position="755"/>
    </location>
</feature>
<sequence length="1047" mass="118832">MVKMDAECSMTTSLMRWLAFYASDAQEECVSIVLRVLKLAFPHASDEQAAVGGWRAVLAVLERFYDSNLAVNIKRLERSNAELNDTLRAVLELVLGAVVRCETKETFVKDILTMEDGVQADLMAIIEKVMAQGPAILKVEADDEKKQEKEAPGLGSPLYLSRNAALESLQRENKVLKEESIYLATELERTVKTLQTVEGEKEKLAEVVQELKDHVDTDAMRMERAMHAQYDERIRNLQLELDLAKTELSDKASLAQKVSTLSDEVDLLRPLADKMKKVGTTMAKYQAKIDALSGAKDTLKRLEGTNAELVERNLKLESELAKAAALQRKLNEAKEANTAVEFRVSELETLLGRERVKLATTCSELVVVQSALHESKTLNTQLQESFHHQSTSDASVSSAAMASGISEFNPELMQKLSRLEFENGELKKQVDSDTKARIDKLLDEINDLTRLKKSFEKKYFDTQQDLQSTQSELKQTAQHFESAVAELHTKSREFNERKECLEEDVVAHALELRTVIAARDHLAAELADSKKRENGLNRDVLDLYQDLSASKEARHLLEFQNEQLELKCECLSNVRDDLGSKLARQIEYTAMQAEDAIAERLRFAHQEEDKQAQTCLKYEECIALNAAEIDQVTTTLQQAERRHFEDRRRLEASNLSTTKELEQYRNKYSVSNADWSKQEKELHKRITVLESMHTQSDQHEQELKATIKSQLHSNARLVEKNRALKADAVEKREVIAKLELAKTRLESRAALLEKERNYFSAQEERKRDVEDAVAAYSSQLSTQVTALASELSKVSKDNVDLRSKQVGCRCSVASPPRGAEAKSYYLTQIQQLDQDKHLANQKRRELLLVNAKLIHEQKQLHLKNLTLSSRVCDLEESVNHWRLRDERRMKQEGHPILDLDNEVFACTTLERDLESTTNHDTGDELPTQQDIRENEPQMVRVGKRDGSLSAVSSVEDMTILERSTATSVRRKRKLESENGTPESVHPTSAKPVAYSDFTEAEAFFSQRPPPSSKSASEPRSKRRLSHFITHNHKNNKQPDKPSECTQQ</sequence>
<evidence type="ECO:0000256" key="4">
    <source>
        <dbReference type="SAM" id="Coils"/>
    </source>
</evidence>
<feature type="coiled-coil region" evidence="4">
    <location>
        <begin position="159"/>
        <end position="247"/>
    </location>
</feature>
<reference evidence="8" key="1">
    <citation type="submission" date="2023-08" db="EMBL/GenBank/DDBJ databases">
        <title>Reference Genome Resource for the Citrus Pathogen Phytophthora citrophthora.</title>
        <authorList>
            <person name="Moller H."/>
            <person name="Coetzee B."/>
            <person name="Rose L.J."/>
            <person name="Van Niekerk J.M."/>
        </authorList>
    </citation>
    <scope>NUCLEOTIDE SEQUENCE</scope>
    <source>
        <strain evidence="8">STE-U-9442</strain>
    </source>
</reference>
<feature type="region of interest" description="Disordered" evidence="5">
    <location>
        <begin position="913"/>
        <end position="937"/>
    </location>
</feature>
<name>A0AAD9LQ32_9STRA</name>
<evidence type="ECO:0000256" key="1">
    <source>
        <dbReference type="ARBA" id="ARBA00004496"/>
    </source>
</evidence>
<dbReference type="Pfam" id="PF19047">
    <property type="entry name" value="HOOK_N"/>
    <property type="match status" value="1"/>
</dbReference>
<comment type="caution">
    <text evidence="8">The sequence shown here is derived from an EMBL/GenBank/DDBJ whole genome shotgun (WGS) entry which is preliminary data.</text>
</comment>
<evidence type="ECO:0000313" key="9">
    <source>
        <dbReference type="Proteomes" id="UP001259832"/>
    </source>
</evidence>
<dbReference type="EMBL" id="JASMQC010000006">
    <property type="protein sequence ID" value="KAK1944271.1"/>
    <property type="molecule type" value="Genomic_DNA"/>
</dbReference>
<dbReference type="GO" id="GO:0005815">
    <property type="term" value="C:microtubule organizing center"/>
    <property type="evidence" value="ECO:0007669"/>
    <property type="project" value="TreeGrafter"/>
</dbReference>
<dbReference type="SUPFAM" id="SSF116907">
    <property type="entry name" value="Hook domain"/>
    <property type="match status" value="1"/>
</dbReference>
<feature type="compositionally biased region" description="Basic and acidic residues" evidence="5">
    <location>
        <begin position="1036"/>
        <end position="1047"/>
    </location>
</feature>
<keyword evidence="3 4" id="KW-0175">Coiled coil</keyword>
<dbReference type="GO" id="GO:0005737">
    <property type="term" value="C:cytoplasm"/>
    <property type="evidence" value="ECO:0007669"/>
    <property type="project" value="UniProtKB-SubCell"/>
</dbReference>
<feature type="domain" description="HOOK N-terminal" evidence="7">
    <location>
        <begin position="85"/>
        <end position="126"/>
    </location>
</feature>
<dbReference type="AlphaFoldDB" id="A0AAD9LQ32"/>
<feature type="coiled-coil region" evidence="4">
    <location>
        <begin position="282"/>
        <end position="343"/>
    </location>
</feature>
<dbReference type="GO" id="GO:0031122">
    <property type="term" value="P:cytoplasmic microtubule organization"/>
    <property type="evidence" value="ECO:0007669"/>
    <property type="project" value="InterPro"/>
</dbReference>
<evidence type="ECO:0000259" key="6">
    <source>
        <dbReference type="Pfam" id="PF05622"/>
    </source>
</evidence>
<comment type="subcellular location">
    <subcellularLocation>
        <location evidence="1">Cytoplasm</location>
    </subcellularLocation>
</comment>
<keyword evidence="9" id="KW-1185">Reference proteome</keyword>
<dbReference type="GO" id="GO:0008017">
    <property type="term" value="F:microtubule binding"/>
    <property type="evidence" value="ECO:0007669"/>
    <property type="project" value="InterPro"/>
</dbReference>
<protein>
    <submittedName>
        <fullName evidence="8">Protein Hook 3</fullName>
    </submittedName>
</protein>
<evidence type="ECO:0000256" key="5">
    <source>
        <dbReference type="SAM" id="MobiDB-lite"/>
    </source>
</evidence>
<dbReference type="PANTHER" id="PTHR18947:SF28">
    <property type="entry name" value="GIRDIN, ISOFORM A"/>
    <property type="match status" value="1"/>
</dbReference>
<dbReference type="InterPro" id="IPR043936">
    <property type="entry name" value="HOOK_N"/>
</dbReference>
<dbReference type="InterPro" id="IPR008636">
    <property type="entry name" value="Hook_C"/>
</dbReference>
<accession>A0AAD9LQ32</accession>
<dbReference type="GO" id="GO:0030705">
    <property type="term" value="P:cytoskeleton-dependent intracellular transport"/>
    <property type="evidence" value="ECO:0007669"/>
    <property type="project" value="InterPro"/>
</dbReference>
<evidence type="ECO:0000256" key="2">
    <source>
        <dbReference type="ARBA" id="ARBA00022490"/>
    </source>
</evidence>
<dbReference type="InterPro" id="IPR036872">
    <property type="entry name" value="CH_dom_sf"/>
</dbReference>
<organism evidence="8 9">
    <name type="scientific">Phytophthora citrophthora</name>
    <dbReference type="NCBI Taxonomy" id="4793"/>
    <lineage>
        <taxon>Eukaryota</taxon>
        <taxon>Sar</taxon>
        <taxon>Stramenopiles</taxon>
        <taxon>Oomycota</taxon>
        <taxon>Peronosporomycetes</taxon>
        <taxon>Peronosporales</taxon>
        <taxon>Peronosporaceae</taxon>
        <taxon>Phytophthora</taxon>
    </lineage>
</organism>
<dbReference type="Proteomes" id="UP001259832">
    <property type="component" value="Unassembled WGS sequence"/>
</dbReference>
<evidence type="ECO:0000256" key="3">
    <source>
        <dbReference type="ARBA" id="ARBA00023054"/>
    </source>
</evidence>
<dbReference type="Gene3D" id="1.10.418.10">
    <property type="entry name" value="Calponin-like domain"/>
    <property type="match status" value="1"/>
</dbReference>
<dbReference type="Pfam" id="PF05622">
    <property type="entry name" value="HOOK"/>
    <property type="match status" value="1"/>
</dbReference>
<dbReference type="GO" id="GO:0051959">
    <property type="term" value="F:dynein light intermediate chain binding"/>
    <property type="evidence" value="ECO:0007669"/>
    <property type="project" value="TreeGrafter"/>
</dbReference>
<dbReference type="PANTHER" id="PTHR18947">
    <property type="entry name" value="HOOK PROTEINS"/>
    <property type="match status" value="1"/>
</dbReference>
<evidence type="ECO:0000313" key="8">
    <source>
        <dbReference type="EMBL" id="KAK1944271.1"/>
    </source>
</evidence>